<protein>
    <submittedName>
        <fullName evidence="1">Uncharacterized protein</fullName>
    </submittedName>
</protein>
<evidence type="ECO:0000313" key="1">
    <source>
        <dbReference type="EMBL" id="DAD24468.1"/>
    </source>
</evidence>
<comment type="caution">
    <text evidence="1">The sequence shown here is derived from an EMBL/GenBank/DDBJ whole genome shotgun (WGS) entry which is preliminary data.</text>
</comment>
<gene>
    <name evidence="1" type="ORF">HUJ06_025932</name>
</gene>
<dbReference type="EMBL" id="DUZY01000001">
    <property type="protein sequence ID" value="DAD24468.1"/>
    <property type="molecule type" value="Genomic_DNA"/>
</dbReference>
<dbReference type="Proteomes" id="UP000607653">
    <property type="component" value="Unassembled WGS sequence"/>
</dbReference>
<organism evidence="1 2">
    <name type="scientific">Nelumbo nucifera</name>
    <name type="common">Sacred lotus</name>
    <dbReference type="NCBI Taxonomy" id="4432"/>
    <lineage>
        <taxon>Eukaryota</taxon>
        <taxon>Viridiplantae</taxon>
        <taxon>Streptophyta</taxon>
        <taxon>Embryophyta</taxon>
        <taxon>Tracheophyta</taxon>
        <taxon>Spermatophyta</taxon>
        <taxon>Magnoliopsida</taxon>
        <taxon>Proteales</taxon>
        <taxon>Nelumbonaceae</taxon>
        <taxon>Nelumbo</taxon>
    </lineage>
</organism>
<proteinExistence type="predicted"/>
<reference evidence="1 2" key="1">
    <citation type="journal article" date="2020" name="Mol. Biol. Evol.">
        <title>Distinct Expression and Methylation Patterns for Genes with Different Fates following a Single Whole-Genome Duplication in Flowering Plants.</title>
        <authorList>
            <person name="Shi T."/>
            <person name="Rahmani R.S."/>
            <person name="Gugger P.F."/>
            <person name="Wang M."/>
            <person name="Li H."/>
            <person name="Zhang Y."/>
            <person name="Li Z."/>
            <person name="Wang Q."/>
            <person name="Van de Peer Y."/>
            <person name="Marchal K."/>
            <person name="Chen J."/>
        </authorList>
    </citation>
    <scope>NUCLEOTIDE SEQUENCE [LARGE SCALE GENOMIC DNA]</scope>
    <source>
        <tissue evidence="1">Leaf</tissue>
    </source>
</reference>
<name>A0A822Y4B0_NELNU</name>
<sequence>MFYHYFTSLNILQITCWFCEVQSCPFFLVERFEYQTKPSNFP</sequence>
<accession>A0A822Y4B0</accession>
<keyword evidence="2" id="KW-1185">Reference proteome</keyword>
<dbReference type="AlphaFoldDB" id="A0A822Y4B0"/>
<evidence type="ECO:0000313" key="2">
    <source>
        <dbReference type="Proteomes" id="UP000607653"/>
    </source>
</evidence>